<keyword evidence="1" id="KW-0285">Flavoprotein</keyword>
<dbReference type="InterPro" id="IPR000700">
    <property type="entry name" value="PAS-assoc_C"/>
</dbReference>
<dbReference type="PROSITE" id="PS50112">
    <property type="entry name" value="PAS"/>
    <property type="match status" value="2"/>
</dbReference>
<dbReference type="Gene3D" id="3.30.565.10">
    <property type="entry name" value="Histidine kinase-like ATPase, C-terminal domain"/>
    <property type="match status" value="1"/>
</dbReference>
<dbReference type="SMART" id="SM00388">
    <property type="entry name" value="HisKA"/>
    <property type="match status" value="1"/>
</dbReference>
<dbReference type="InterPro" id="IPR003661">
    <property type="entry name" value="HisK_dim/P_dom"/>
</dbReference>
<feature type="domain" description="PAC" evidence="6">
    <location>
        <begin position="311"/>
        <end position="365"/>
    </location>
</feature>
<proteinExistence type="predicted"/>
<dbReference type="InterPro" id="IPR000014">
    <property type="entry name" value="PAS"/>
</dbReference>
<feature type="domain" description="Histidine kinase" evidence="4">
    <location>
        <begin position="369"/>
        <end position="579"/>
    </location>
</feature>
<dbReference type="InterPro" id="IPR035965">
    <property type="entry name" value="PAS-like_dom_sf"/>
</dbReference>
<dbReference type="InterPro" id="IPR001610">
    <property type="entry name" value="PAC"/>
</dbReference>
<dbReference type="CDD" id="cd00130">
    <property type="entry name" value="PAS"/>
    <property type="match status" value="3"/>
</dbReference>
<name>A0A4D6HR32_9EURY</name>
<feature type="domain" description="PAS" evidence="5">
    <location>
        <begin position="240"/>
        <end position="286"/>
    </location>
</feature>
<evidence type="ECO:0000313" key="7">
    <source>
        <dbReference type="EMBL" id="QCC56333.1"/>
    </source>
</evidence>
<dbReference type="InterPro" id="IPR005467">
    <property type="entry name" value="His_kinase_dom"/>
</dbReference>
<evidence type="ECO:0000256" key="1">
    <source>
        <dbReference type="ARBA" id="ARBA00022630"/>
    </source>
</evidence>
<dbReference type="KEGG" id="nbg:DV706_17465"/>
<evidence type="ECO:0000313" key="8">
    <source>
        <dbReference type="Proteomes" id="UP000296822"/>
    </source>
</evidence>
<dbReference type="Pfam" id="PF13426">
    <property type="entry name" value="PAS_9"/>
    <property type="match status" value="3"/>
</dbReference>
<dbReference type="PANTHER" id="PTHR47429:SF2">
    <property type="entry name" value="PROTEIN TWIN LOV 1"/>
    <property type="match status" value="1"/>
</dbReference>
<sequence length="583" mass="65433">MSTETMPDSFLIHSGIKIVYANSTFCTLVGADSQEQLIGTSLTGLVEPDYHSPLREQVARIENEDVPVLGLAVELQTNTDQPQHAIVVSLLIEWDGTKQVQTSVFPIADSDSEGRRQLDYQAMDEAPIGITIADPAKLDDPLIYVNDGFCELTGYPRDEILGQNCRFLQGENTREEPVAKMRAAIEAEEPVTVELRNYRKDGSMFWNRVTLIPIQSESGTVTHYLGYQQDITAEKRYEKDLSLFKGLAEEAERAILITDPEGTIEYVNPAFEHLTGYTAAEARGRNPRILKSGQQDELFYRELWETITAEEVWEAELTNRTKHGEIFEVKQKIVPITDSDGDITHFVAIEQDITEKVLTTQTLDVMNRVLRHNLRNSLNVIDGHAELLEAGELDPEARQASVAAIREQTASMQKIAEKTAEIRAIWDPTEDNQSWGRLNIASLVETYQRQYPDADITSTIEDEMVDIQVRNRKLFMKAIDEAVENAISHNDQTPPEVTITVQRKPDSDQFRITVADNGPGIPELERQAIELGKETPLNHGLSIDLWIMEWLTTTLGGELIITDNEPRGSVIMFQLPTGGSNGE</sequence>
<dbReference type="SUPFAM" id="SSF47384">
    <property type="entry name" value="Homodimeric domain of signal transducing histidine kinase"/>
    <property type="match status" value="1"/>
</dbReference>
<dbReference type="PANTHER" id="PTHR47429">
    <property type="entry name" value="PROTEIN TWIN LOV 1"/>
    <property type="match status" value="1"/>
</dbReference>
<dbReference type="NCBIfam" id="TIGR00229">
    <property type="entry name" value="sensory_box"/>
    <property type="match status" value="2"/>
</dbReference>
<dbReference type="PROSITE" id="PS50109">
    <property type="entry name" value="HIS_KIN"/>
    <property type="match status" value="1"/>
</dbReference>
<dbReference type="PROSITE" id="PS50113">
    <property type="entry name" value="PAC"/>
    <property type="match status" value="2"/>
</dbReference>
<dbReference type="CDD" id="cd00075">
    <property type="entry name" value="HATPase"/>
    <property type="match status" value="1"/>
</dbReference>
<dbReference type="Gene3D" id="3.30.450.20">
    <property type="entry name" value="PAS domain"/>
    <property type="match status" value="3"/>
</dbReference>
<gene>
    <name evidence="7" type="ORF">DV706_17465</name>
</gene>
<dbReference type="SMART" id="SM00086">
    <property type="entry name" value="PAC"/>
    <property type="match status" value="2"/>
</dbReference>
<dbReference type="InterPro" id="IPR036097">
    <property type="entry name" value="HisK_dim/P_sf"/>
</dbReference>
<dbReference type="GO" id="GO:0000155">
    <property type="term" value="F:phosphorelay sensor kinase activity"/>
    <property type="evidence" value="ECO:0007669"/>
    <property type="project" value="InterPro"/>
</dbReference>
<keyword evidence="7" id="KW-0614">Plasmid</keyword>
<dbReference type="SUPFAM" id="SSF55785">
    <property type="entry name" value="PYP-like sensor domain (PAS domain)"/>
    <property type="match status" value="3"/>
</dbReference>
<keyword evidence="2" id="KW-0288">FMN</keyword>
<reference evidence="7 8" key="1">
    <citation type="journal article" date="2019" name="Nat. Commun.">
        <title>A new type of DNA phosphorothioation-based antiviral system in archaea.</title>
        <authorList>
            <person name="Xiong L."/>
            <person name="Liu S."/>
            <person name="Chen S."/>
            <person name="Xiao Y."/>
            <person name="Zhu B."/>
            <person name="Gao Y."/>
            <person name="Zhang Y."/>
            <person name="Chen B."/>
            <person name="Luo J."/>
            <person name="Deng Z."/>
            <person name="Chen X."/>
            <person name="Wang L."/>
            <person name="Chen S."/>
        </authorList>
    </citation>
    <scope>NUCLEOTIDE SEQUENCE [LARGE SCALE GENOMIC DNA]</scope>
    <source>
        <strain evidence="7 8">JCM 10635</strain>
        <plasmid evidence="7 8">unnamed1</plasmid>
    </source>
</reference>
<dbReference type="AlphaFoldDB" id="A0A4D6HR32"/>
<evidence type="ECO:0000259" key="4">
    <source>
        <dbReference type="PROSITE" id="PS50109"/>
    </source>
</evidence>
<dbReference type="InterPro" id="IPR036890">
    <property type="entry name" value="HATPase_C_sf"/>
</dbReference>
<geneLocation type="plasmid" evidence="7">
    <name>unnamed1</name>
</geneLocation>
<dbReference type="SMART" id="SM00091">
    <property type="entry name" value="PAS"/>
    <property type="match status" value="3"/>
</dbReference>
<keyword evidence="3" id="KW-0157">Chromophore</keyword>
<dbReference type="RefSeq" id="WP_083902061.1">
    <property type="nucleotide sequence ID" value="NZ_CP031306.1"/>
</dbReference>
<protein>
    <submittedName>
        <fullName evidence="7">PAS domain S-box protein</fullName>
    </submittedName>
</protein>
<dbReference type="SMART" id="SM00387">
    <property type="entry name" value="HATPase_c"/>
    <property type="match status" value="1"/>
</dbReference>
<dbReference type="SUPFAM" id="SSF55874">
    <property type="entry name" value="ATPase domain of HSP90 chaperone/DNA topoisomerase II/histidine kinase"/>
    <property type="match status" value="1"/>
</dbReference>
<evidence type="ECO:0000259" key="6">
    <source>
        <dbReference type="PROSITE" id="PS50113"/>
    </source>
</evidence>
<dbReference type="Gene3D" id="1.10.287.130">
    <property type="match status" value="1"/>
</dbReference>
<accession>A0A4D6HR32</accession>
<evidence type="ECO:0000256" key="3">
    <source>
        <dbReference type="ARBA" id="ARBA00022991"/>
    </source>
</evidence>
<feature type="domain" description="PAC" evidence="6">
    <location>
        <begin position="191"/>
        <end position="243"/>
    </location>
</feature>
<dbReference type="Proteomes" id="UP000296822">
    <property type="component" value="Plasmid unnamed1"/>
</dbReference>
<dbReference type="InterPro" id="IPR003594">
    <property type="entry name" value="HATPase_dom"/>
</dbReference>
<evidence type="ECO:0000259" key="5">
    <source>
        <dbReference type="PROSITE" id="PS50112"/>
    </source>
</evidence>
<dbReference type="CDD" id="cd00082">
    <property type="entry name" value="HisKA"/>
    <property type="match status" value="1"/>
</dbReference>
<dbReference type="Pfam" id="PF02518">
    <property type="entry name" value="HATPase_c"/>
    <property type="match status" value="1"/>
</dbReference>
<organism evidence="7 8">
    <name type="scientific">Natronorubrum bangense</name>
    <dbReference type="NCBI Taxonomy" id="61858"/>
    <lineage>
        <taxon>Archaea</taxon>
        <taxon>Methanobacteriati</taxon>
        <taxon>Methanobacteriota</taxon>
        <taxon>Stenosarchaea group</taxon>
        <taxon>Halobacteria</taxon>
        <taxon>Halobacteriales</taxon>
        <taxon>Natrialbaceae</taxon>
        <taxon>Natronorubrum</taxon>
    </lineage>
</organism>
<feature type="domain" description="PAS" evidence="5">
    <location>
        <begin position="115"/>
        <end position="188"/>
    </location>
</feature>
<dbReference type="GeneID" id="39853066"/>
<dbReference type="EMBL" id="CP031306">
    <property type="protein sequence ID" value="QCC56333.1"/>
    <property type="molecule type" value="Genomic_DNA"/>
</dbReference>
<evidence type="ECO:0000256" key="2">
    <source>
        <dbReference type="ARBA" id="ARBA00022643"/>
    </source>
</evidence>